<feature type="region of interest" description="Disordered" evidence="1">
    <location>
        <begin position="1"/>
        <end position="61"/>
    </location>
</feature>
<keyword evidence="4" id="KW-1185">Reference proteome</keyword>
<feature type="non-terminal residue" evidence="3">
    <location>
        <position position="1"/>
    </location>
</feature>
<evidence type="ECO:0000256" key="2">
    <source>
        <dbReference type="SAM" id="Phobius"/>
    </source>
</evidence>
<feature type="transmembrane region" description="Helical" evidence="2">
    <location>
        <begin position="85"/>
        <end position="104"/>
    </location>
</feature>
<keyword evidence="2" id="KW-1133">Transmembrane helix</keyword>
<evidence type="ECO:0000313" key="4">
    <source>
        <dbReference type="Proteomes" id="UP001189429"/>
    </source>
</evidence>
<proteinExistence type="predicted"/>
<gene>
    <name evidence="3" type="ORF">PCOR1329_LOCUS17592</name>
</gene>
<evidence type="ECO:0000313" key="3">
    <source>
        <dbReference type="EMBL" id="CAK0813793.1"/>
    </source>
</evidence>
<organism evidence="3 4">
    <name type="scientific">Prorocentrum cordatum</name>
    <dbReference type="NCBI Taxonomy" id="2364126"/>
    <lineage>
        <taxon>Eukaryota</taxon>
        <taxon>Sar</taxon>
        <taxon>Alveolata</taxon>
        <taxon>Dinophyceae</taxon>
        <taxon>Prorocentrales</taxon>
        <taxon>Prorocentraceae</taxon>
        <taxon>Prorocentrum</taxon>
    </lineage>
</organism>
<reference evidence="3" key="1">
    <citation type="submission" date="2023-10" db="EMBL/GenBank/DDBJ databases">
        <authorList>
            <person name="Chen Y."/>
            <person name="Shah S."/>
            <person name="Dougan E. K."/>
            <person name="Thang M."/>
            <person name="Chan C."/>
        </authorList>
    </citation>
    <scope>NUCLEOTIDE SEQUENCE [LARGE SCALE GENOMIC DNA]</scope>
</reference>
<comment type="caution">
    <text evidence="3">The sequence shown here is derived from an EMBL/GenBank/DDBJ whole genome shotgun (WGS) entry which is preliminary data.</text>
</comment>
<accession>A0ABN9R4T1</accession>
<keyword evidence="2" id="KW-0472">Membrane</keyword>
<dbReference type="EMBL" id="CAUYUJ010005478">
    <property type="protein sequence ID" value="CAK0813793.1"/>
    <property type="molecule type" value="Genomic_DNA"/>
</dbReference>
<keyword evidence="2" id="KW-0812">Transmembrane</keyword>
<feature type="compositionally biased region" description="Low complexity" evidence="1">
    <location>
        <begin position="1"/>
        <end position="27"/>
    </location>
</feature>
<evidence type="ECO:0000256" key="1">
    <source>
        <dbReference type="SAM" id="MobiDB-lite"/>
    </source>
</evidence>
<feature type="non-terminal residue" evidence="3">
    <location>
        <position position="107"/>
    </location>
</feature>
<protein>
    <submittedName>
        <fullName evidence="3">Uncharacterized protein</fullName>
    </submittedName>
</protein>
<feature type="compositionally biased region" description="Pro residues" evidence="1">
    <location>
        <begin position="46"/>
        <end position="55"/>
    </location>
</feature>
<sequence length="107" mass="11427">PHTARRAAPPRSAPRGPRARSVAAGRWPRPPPEVPRAAGGGGGGPALPPRPPPAMRPDKFYNHRAGPASACCTGRGVVLQVAKRLEFWLFLLVHIGVSVAWRMGFLQ</sequence>
<name>A0ABN9R4T1_9DINO</name>
<dbReference type="Proteomes" id="UP001189429">
    <property type="component" value="Unassembled WGS sequence"/>
</dbReference>